<organism evidence="3 4">
    <name type="scientific">Amycolatopsis azurea DSM 43854</name>
    <dbReference type="NCBI Taxonomy" id="1238180"/>
    <lineage>
        <taxon>Bacteria</taxon>
        <taxon>Bacillati</taxon>
        <taxon>Actinomycetota</taxon>
        <taxon>Actinomycetes</taxon>
        <taxon>Pseudonocardiales</taxon>
        <taxon>Pseudonocardiaceae</taxon>
        <taxon>Amycolatopsis</taxon>
    </lineage>
</organism>
<keyword evidence="3" id="KW-0472">Membrane</keyword>
<accession>M2QBL1</accession>
<dbReference type="Gene3D" id="3.30.750.24">
    <property type="entry name" value="STAS domain"/>
    <property type="match status" value="1"/>
</dbReference>
<sequence>MTELPREIIEHYRSIDEGARLTGAVGRLEFLRTQEIVRRHLPAGSLRVLDIGGATGVHAAWLAADGHRVALFDIVDDFRRRTLGAALAAGEQVEWFVLYTEANVEIDITAADALREICVELRRHGITFALARVKQELREDLAAAGLLELMGAGYLYPTLPSVVEAFRRRGKSGTGKERKSGMNDVQSTPAVLEQDQEEPS</sequence>
<comment type="caution">
    <text evidence="3">The sequence shown here is derived from an EMBL/GenBank/DDBJ whole genome shotgun (WGS) entry which is preliminary data.</text>
</comment>
<reference evidence="3 4" key="1">
    <citation type="submission" date="2012-10" db="EMBL/GenBank/DDBJ databases">
        <title>Genome assembly of Amycolatopsis azurea DSM 43854.</title>
        <authorList>
            <person name="Khatri I."/>
            <person name="Kaur I."/>
            <person name="Subramanian S."/>
            <person name="Mayilraj S."/>
        </authorList>
    </citation>
    <scope>NUCLEOTIDE SEQUENCE [LARGE SCALE GENOMIC DNA]</scope>
    <source>
        <strain evidence="3 4">DSM 43854</strain>
    </source>
</reference>
<evidence type="ECO:0000313" key="3">
    <source>
        <dbReference type="EMBL" id="EMD24141.1"/>
    </source>
</evidence>
<evidence type="ECO:0000259" key="2">
    <source>
        <dbReference type="PROSITE" id="PS50801"/>
    </source>
</evidence>
<protein>
    <submittedName>
        <fullName evidence="3">Putative sulfate-transport transmembrane protein ABC transporter</fullName>
    </submittedName>
</protein>
<dbReference type="InterPro" id="IPR029063">
    <property type="entry name" value="SAM-dependent_MTases_sf"/>
</dbReference>
<feature type="domain" description="STAS" evidence="2">
    <location>
        <begin position="80"/>
        <end position="166"/>
    </location>
</feature>
<dbReference type="Pfam" id="PF01740">
    <property type="entry name" value="STAS"/>
    <property type="match status" value="1"/>
</dbReference>
<name>M2QBL1_9PSEU</name>
<evidence type="ECO:0000256" key="1">
    <source>
        <dbReference type="SAM" id="MobiDB-lite"/>
    </source>
</evidence>
<proteinExistence type="predicted"/>
<dbReference type="AlphaFoldDB" id="M2QBL1"/>
<dbReference type="Proteomes" id="UP000014137">
    <property type="component" value="Unassembled WGS sequence"/>
</dbReference>
<dbReference type="InterPro" id="IPR036513">
    <property type="entry name" value="STAS_dom_sf"/>
</dbReference>
<dbReference type="InterPro" id="IPR002645">
    <property type="entry name" value="STAS_dom"/>
</dbReference>
<dbReference type="CDD" id="cd07042">
    <property type="entry name" value="STAS_SulP_like_sulfate_transporter"/>
    <property type="match status" value="1"/>
</dbReference>
<dbReference type="RefSeq" id="WP_005163661.1">
    <property type="nucleotide sequence ID" value="NZ_ANMG01000060.1"/>
</dbReference>
<dbReference type="PROSITE" id="PS50801">
    <property type="entry name" value="STAS"/>
    <property type="match status" value="1"/>
</dbReference>
<dbReference type="PATRIC" id="fig|1238180.3.peg.5970"/>
<dbReference type="SUPFAM" id="SSF53335">
    <property type="entry name" value="S-adenosyl-L-methionine-dependent methyltransferases"/>
    <property type="match status" value="1"/>
</dbReference>
<gene>
    <name evidence="3" type="ORF">C791_6219</name>
</gene>
<keyword evidence="3" id="KW-0812">Transmembrane</keyword>
<dbReference type="EMBL" id="ANMG01000060">
    <property type="protein sequence ID" value="EMD24141.1"/>
    <property type="molecule type" value="Genomic_DNA"/>
</dbReference>
<evidence type="ECO:0000313" key="4">
    <source>
        <dbReference type="Proteomes" id="UP000014137"/>
    </source>
</evidence>
<dbReference type="SUPFAM" id="SSF52091">
    <property type="entry name" value="SpoIIaa-like"/>
    <property type="match status" value="1"/>
</dbReference>
<feature type="region of interest" description="Disordered" evidence="1">
    <location>
        <begin position="170"/>
        <end position="200"/>
    </location>
</feature>